<accession>A0A650ELN2</accession>
<feature type="transmembrane region" description="Helical" evidence="1">
    <location>
        <begin position="20"/>
        <end position="38"/>
    </location>
</feature>
<evidence type="ECO:0000313" key="2">
    <source>
        <dbReference type="EMBL" id="QGT50342.1"/>
    </source>
</evidence>
<sequence length="74" mass="8071">MNPKEDDPCAIAKRAVKISIACILFMLLLSLINIYILINQVSATAAMSKEIKVLQAHIGESAESTDSQRILPSE</sequence>
<keyword evidence="1" id="KW-1133">Transmembrane helix</keyword>
<evidence type="ECO:0000256" key="1">
    <source>
        <dbReference type="SAM" id="Phobius"/>
    </source>
</evidence>
<proteinExistence type="predicted"/>
<dbReference type="Pfam" id="PF17402">
    <property type="entry name" value="DUF5408"/>
    <property type="match status" value="1"/>
</dbReference>
<dbReference type="AlphaFoldDB" id="A0A650ELN2"/>
<keyword evidence="1" id="KW-0472">Membrane</keyword>
<organism evidence="2">
    <name type="scientific">uncultured Helicobacter sp</name>
    <dbReference type="NCBI Taxonomy" id="175537"/>
    <lineage>
        <taxon>Bacteria</taxon>
        <taxon>Pseudomonadati</taxon>
        <taxon>Campylobacterota</taxon>
        <taxon>Epsilonproteobacteria</taxon>
        <taxon>Campylobacterales</taxon>
        <taxon>Helicobacteraceae</taxon>
        <taxon>Helicobacter</taxon>
        <taxon>environmental samples</taxon>
    </lineage>
</organism>
<keyword evidence="1" id="KW-0812">Transmembrane</keyword>
<name>A0A650ELN2_9HELI</name>
<protein>
    <submittedName>
        <fullName evidence="2">Uncharacterized protein</fullName>
    </submittedName>
</protein>
<dbReference type="EMBL" id="MN577569">
    <property type="protein sequence ID" value="QGT50342.1"/>
    <property type="molecule type" value="Genomic_DNA"/>
</dbReference>
<gene>
    <name evidence="2" type="ORF">Helico5904_0140</name>
</gene>
<reference evidence="2" key="1">
    <citation type="journal article" date="2020" name="J. ISSAAS">
        <title>Lactobacilli and other gastrointestinal microbiota of Peromyscus leucopus, reservoir host for agents of Lyme disease and other zoonoses in North America.</title>
        <authorList>
            <person name="Milovic A."/>
            <person name="Bassam K."/>
            <person name="Shao H."/>
            <person name="Chatzistamou I."/>
            <person name="Tufts D.M."/>
            <person name="Diuk-Wasser M."/>
            <person name="Barbour A.G."/>
        </authorList>
    </citation>
    <scope>NUCLEOTIDE SEQUENCE</scope>
    <source>
        <strain evidence="2">LL4</strain>
    </source>
</reference>
<dbReference type="InterPro" id="IPR035366">
    <property type="entry name" value="DUF5408"/>
</dbReference>